<dbReference type="EMBL" id="JAHQCX010000001">
    <property type="protein sequence ID" value="MBU9724552.1"/>
    <property type="molecule type" value="Genomic_DNA"/>
</dbReference>
<evidence type="ECO:0000313" key="3">
    <source>
        <dbReference type="Proteomes" id="UP001314681"/>
    </source>
</evidence>
<accession>A0ABS6K202</accession>
<dbReference type="RefSeq" id="WP_158351560.1">
    <property type="nucleotide sequence ID" value="NZ_JAHQCX010000001.1"/>
</dbReference>
<evidence type="ECO:0000256" key="1">
    <source>
        <dbReference type="SAM" id="MobiDB-lite"/>
    </source>
</evidence>
<protein>
    <submittedName>
        <fullName evidence="2">Uncharacterized protein</fullName>
    </submittedName>
</protein>
<gene>
    <name evidence="2" type="ORF">KTH90_00850</name>
</gene>
<proteinExistence type="predicted"/>
<feature type="region of interest" description="Disordered" evidence="1">
    <location>
        <begin position="1"/>
        <end position="47"/>
    </location>
</feature>
<reference evidence="2 3" key="1">
    <citation type="submission" date="2021-06" db="EMBL/GenBank/DDBJ databases">
        <title>Description of novel taxa of the family Lachnospiraceae.</title>
        <authorList>
            <person name="Chaplin A.V."/>
            <person name="Sokolova S.R."/>
            <person name="Pikina A.P."/>
            <person name="Korzhanova M."/>
            <person name="Belova V."/>
            <person name="Korostin D."/>
            <person name="Efimov B.A."/>
        </authorList>
    </citation>
    <scope>NUCLEOTIDE SEQUENCE [LARGE SCALE GENOMIC DNA]</scope>
    <source>
        <strain evidence="2 3">ASD4241</strain>
    </source>
</reference>
<dbReference type="Proteomes" id="UP001314681">
    <property type="component" value="Unassembled WGS sequence"/>
</dbReference>
<sequence>MKIEQNRGAYAALAPEKRSTADERKQSAQTSRPEDHISAAGGMPMDRFVKTAGDSRNTAAYLSHLNLQQWMPGAQISIQDLSGKEQIILYARSHQEQFQLVLPPDILQKMQNDTEFRDWCLEELTKTWKSLLNQVER</sequence>
<evidence type="ECO:0000313" key="2">
    <source>
        <dbReference type="EMBL" id="MBU9724552.1"/>
    </source>
</evidence>
<name>A0ABS6K202_9FIRM</name>
<feature type="compositionally biased region" description="Basic and acidic residues" evidence="1">
    <location>
        <begin position="15"/>
        <end position="37"/>
    </location>
</feature>
<keyword evidence="3" id="KW-1185">Reference proteome</keyword>
<organism evidence="2 3">
    <name type="scientific">Diplocloster modestus</name>
    <dbReference type="NCBI Taxonomy" id="2850322"/>
    <lineage>
        <taxon>Bacteria</taxon>
        <taxon>Bacillati</taxon>
        <taxon>Bacillota</taxon>
        <taxon>Clostridia</taxon>
        <taxon>Lachnospirales</taxon>
        <taxon>Lachnospiraceae</taxon>
        <taxon>Diplocloster</taxon>
    </lineage>
</organism>
<comment type="caution">
    <text evidence="2">The sequence shown here is derived from an EMBL/GenBank/DDBJ whole genome shotgun (WGS) entry which is preliminary data.</text>
</comment>